<accession>F5ZAJ2</accession>
<feature type="transmembrane region" description="Helical" evidence="1">
    <location>
        <begin position="41"/>
        <end position="58"/>
    </location>
</feature>
<keyword evidence="1" id="KW-1133">Transmembrane helix</keyword>
<name>F5ZAJ2_ALTNA</name>
<gene>
    <name evidence="2" type="ordered locus">ambt_02840</name>
</gene>
<dbReference type="AlphaFoldDB" id="F5ZAJ2"/>
<keyword evidence="1" id="KW-0472">Membrane</keyword>
<dbReference type="RefSeq" id="WP_013783064.1">
    <property type="nucleotide sequence ID" value="NC_015554.1"/>
</dbReference>
<evidence type="ECO:0000256" key="1">
    <source>
        <dbReference type="SAM" id="Phobius"/>
    </source>
</evidence>
<dbReference type="Proteomes" id="UP000000683">
    <property type="component" value="Chromosome"/>
</dbReference>
<reference evidence="2 3" key="1">
    <citation type="journal article" date="2011" name="J. Bacteriol.">
        <title>Complete genome sequence of the polycyclic aromatic hydrocarbon-degrading bacterium Alteromonas sp. strain SN2.</title>
        <authorList>
            <person name="Jin H.M."/>
            <person name="Jeong H."/>
            <person name="Moon E.J."/>
            <person name="Math R.K."/>
            <person name="Lee K."/>
            <person name="Kim H.J."/>
            <person name="Jeon C.O."/>
            <person name="Oh T.K."/>
            <person name="Kim J.F."/>
        </authorList>
    </citation>
    <scope>NUCLEOTIDE SEQUENCE [LARGE SCALE GENOMIC DNA]</scope>
    <source>
        <strain evidence="3">JCM 17741 / KACC 18427 / KCTC 11700BP / SN2</strain>
    </source>
</reference>
<organism evidence="2 3">
    <name type="scientific">Alteromonas naphthalenivorans</name>
    <dbReference type="NCBI Taxonomy" id="715451"/>
    <lineage>
        <taxon>Bacteria</taxon>
        <taxon>Pseudomonadati</taxon>
        <taxon>Pseudomonadota</taxon>
        <taxon>Gammaproteobacteria</taxon>
        <taxon>Alteromonadales</taxon>
        <taxon>Alteromonadaceae</taxon>
        <taxon>Alteromonas/Salinimonas group</taxon>
        <taxon>Alteromonas</taxon>
    </lineage>
</organism>
<proteinExistence type="predicted"/>
<dbReference type="PROSITE" id="PS51257">
    <property type="entry name" value="PROKAR_LIPOPROTEIN"/>
    <property type="match status" value="1"/>
</dbReference>
<keyword evidence="1" id="KW-0812">Transmembrane</keyword>
<dbReference type="EMBL" id="CP002339">
    <property type="protein sequence ID" value="AEF02122.1"/>
    <property type="molecule type" value="Genomic_DNA"/>
</dbReference>
<dbReference type="KEGG" id="alt:ambt_02840"/>
<feature type="transmembrane region" description="Helical" evidence="1">
    <location>
        <begin position="12"/>
        <end position="35"/>
    </location>
</feature>
<keyword evidence="3" id="KW-1185">Reference proteome</keyword>
<protein>
    <submittedName>
        <fullName evidence="2">Uncharacterized protein</fullName>
    </submittedName>
</protein>
<evidence type="ECO:0000313" key="2">
    <source>
        <dbReference type="EMBL" id="AEF02122.1"/>
    </source>
</evidence>
<sequence>MLKNIKQIISYTLLMACIIVITVTTVKIVEMIWPLENAKTLLVIVVVFLTTFICTQVAKKYGLFTR</sequence>
<dbReference type="HOGENOM" id="CLU_2821606_0_0_6"/>
<evidence type="ECO:0000313" key="3">
    <source>
        <dbReference type="Proteomes" id="UP000000683"/>
    </source>
</evidence>